<organism evidence="3 4">
    <name type="scientific">Drosophila albomicans</name>
    <name type="common">Fruit fly</name>
    <dbReference type="NCBI Taxonomy" id="7291"/>
    <lineage>
        <taxon>Eukaryota</taxon>
        <taxon>Metazoa</taxon>
        <taxon>Ecdysozoa</taxon>
        <taxon>Arthropoda</taxon>
        <taxon>Hexapoda</taxon>
        <taxon>Insecta</taxon>
        <taxon>Pterygota</taxon>
        <taxon>Neoptera</taxon>
        <taxon>Endopterygota</taxon>
        <taxon>Diptera</taxon>
        <taxon>Brachycera</taxon>
        <taxon>Muscomorpha</taxon>
        <taxon>Ephydroidea</taxon>
        <taxon>Drosophilidae</taxon>
        <taxon>Drosophila</taxon>
    </lineage>
</organism>
<dbReference type="RefSeq" id="XP_034117571.1">
    <property type="nucleotide sequence ID" value="XM_034261680.2"/>
</dbReference>
<evidence type="ECO:0000256" key="1">
    <source>
        <dbReference type="SAM" id="MobiDB-lite"/>
    </source>
</evidence>
<dbReference type="AlphaFoldDB" id="A0A6P8XM36"/>
<proteinExistence type="predicted"/>
<feature type="compositionally biased region" description="Low complexity" evidence="1">
    <location>
        <begin position="27"/>
        <end position="36"/>
    </location>
</feature>
<reference evidence="4" key="1">
    <citation type="submission" date="2025-08" db="UniProtKB">
        <authorList>
            <consortium name="RefSeq"/>
        </authorList>
    </citation>
    <scope>IDENTIFICATION</scope>
    <source>
        <strain evidence="4">15112-1751.03</strain>
        <tissue evidence="4">Whole Adult</tissue>
    </source>
</reference>
<keyword evidence="3" id="KW-1185">Reference proteome</keyword>
<feature type="domain" description="DUF4780" evidence="2">
    <location>
        <begin position="154"/>
        <end position="325"/>
    </location>
</feature>
<dbReference type="OrthoDB" id="7765121at2759"/>
<dbReference type="GeneID" id="117576684"/>
<accession>A0A6P8XM36</accession>
<protein>
    <submittedName>
        <fullName evidence="4">Uncharacterized protein LOC117576684</fullName>
    </submittedName>
</protein>
<feature type="compositionally biased region" description="Basic residues" evidence="1">
    <location>
        <begin position="17"/>
        <end position="26"/>
    </location>
</feature>
<feature type="region of interest" description="Disordered" evidence="1">
    <location>
        <begin position="1"/>
        <end position="38"/>
    </location>
</feature>
<name>A0A6P8XM36_DROAB</name>
<dbReference type="InterPro" id="IPR031961">
    <property type="entry name" value="DUF4780"/>
</dbReference>
<gene>
    <name evidence="4" type="primary">LOC117576684</name>
</gene>
<evidence type="ECO:0000259" key="2">
    <source>
        <dbReference type="Pfam" id="PF16012"/>
    </source>
</evidence>
<sequence>MSRATYPTPALVGIKTRMNKNRKQPKPKQQQYNNDQPVERIRLCGAAKKRFHHFVRTGMNPDEARLRALQPMKFDKKSKQQGKQPIRRPPQQQDNYDESPGNWQESIQPLMSISLPTPPSSAPSDRLPVQARLGAPVLRGPAARPVVQQPVQEEPQCLNLAILPGDYPSELWSVPQLEAVQQSIIDLIQRQDADTVKPQFSGCHFRQGWLSVSCHDIDTVNWLRAMDTRLRPWEGASLQVIPETEVPFKRVFAGIFPALATSSVKYSLRLIDEQNEGLAVDDWHMLYRAQSGPLMKLIISIDSQSAEMLRQRGYYLNYGFSSVRFQPMEMSK</sequence>
<evidence type="ECO:0000313" key="3">
    <source>
        <dbReference type="Proteomes" id="UP000515160"/>
    </source>
</evidence>
<dbReference type="Proteomes" id="UP000515160">
    <property type="component" value="Chromosome 2R"/>
</dbReference>
<dbReference type="Pfam" id="PF16012">
    <property type="entry name" value="DUF4780"/>
    <property type="match status" value="1"/>
</dbReference>
<evidence type="ECO:0000313" key="4">
    <source>
        <dbReference type="RefSeq" id="XP_034117571.1"/>
    </source>
</evidence>
<feature type="region of interest" description="Disordered" evidence="1">
    <location>
        <begin position="74"/>
        <end position="104"/>
    </location>
</feature>